<dbReference type="RefSeq" id="WP_138198274.1">
    <property type="nucleotide sequence ID" value="NZ_VCIW01000040.1"/>
</dbReference>
<protein>
    <submittedName>
        <fullName evidence="10">Ger(X)C family spore germination protein</fullName>
    </submittedName>
</protein>
<keyword evidence="7" id="KW-0449">Lipoprotein</keyword>
<evidence type="ECO:0000256" key="3">
    <source>
        <dbReference type="ARBA" id="ARBA00022544"/>
    </source>
</evidence>
<dbReference type="InterPro" id="IPR057336">
    <property type="entry name" value="GerAC_N"/>
</dbReference>
<evidence type="ECO:0000256" key="5">
    <source>
        <dbReference type="ARBA" id="ARBA00023136"/>
    </source>
</evidence>
<evidence type="ECO:0000256" key="7">
    <source>
        <dbReference type="ARBA" id="ARBA00023288"/>
    </source>
</evidence>
<evidence type="ECO:0000256" key="2">
    <source>
        <dbReference type="ARBA" id="ARBA00007886"/>
    </source>
</evidence>
<evidence type="ECO:0000256" key="6">
    <source>
        <dbReference type="ARBA" id="ARBA00023139"/>
    </source>
</evidence>
<dbReference type="Proteomes" id="UP000309676">
    <property type="component" value="Unassembled WGS sequence"/>
</dbReference>
<feature type="domain" description="Spore germination protein N-terminal" evidence="9">
    <location>
        <begin position="22"/>
        <end position="228"/>
    </location>
</feature>
<evidence type="ECO:0000259" key="8">
    <source>
        <dbReference type="Pfam" id="PF05504"/>
    </source>
</evidence>
<dbReference type="AlphaFoldDB" id="A0A5R9G2E0"/>
<dbReference type="OrthoDB" id="9816067at2"/>
<dbReference type="InterPro" id="IPR046953">
    <property type="entry name" value="Spore_GerAC-like_C"/>
</dbReference>
<dbReference type="GO" id="GO:0009847">
    <property type="term" value="P:spore germination"/>
    <property type="evidence" value="ECO:0007669"/>
    <property type="project" value="InterPro"/>
</dbReference>
<keyword evidence="11" id="KW-1185">Reference proteome</keyword>
<dbReference type="PROSITE" id="PS51257">
    <property type="entry name" value="PROKAR_LIPOPROTEIN"/>
    <property type="match status" value="1"/>
</dbReference>
<sequence>MRTLVTAILSVSALLLLTGCWDRLEIEERAVVLSIAIDAADPEVVEKESMVNSKNRKSEHSIPVPEGKTVRVTAQIAVPGRIPLGPGGSSGSGGSSGGGNPVWVLESYGYTIDEALQSMQQEVADRMFFGHLRVIVMSEEYARRGTGNLSDYLRRNPEVRRLAWLVVSKEEAAQYMRTAPQLERVPALYLLSTMDHAVQMGKYPMEPIGSFWIKMSSLGQEANLPYLELQEKNNVRLSGLAYFKGEKLVGVTQPLEVGLFMGLSGSEQGGYSSYVRIPDSEETAMFRVSNRRSKTRAYIKNGRPAVEVTVFLEGNLTEASDQGKGNLNTQEDLQKIGKDLSDRFSDRYVTFIRYMQKKESDIFGYGEYIRAHEPAYWNRHIRTKARWQSAFKDMDVKVNVTFDIRRVGQKAQ</sequence>
<keyword evidence="5" id="KW-0472">Membrane</keyword>
<comment type="similarity">
    <text evidence="2">Belongs to the GerABKC lipoprotein family.</text>
</comment>
<keyword evidence="3" id="KW-0309">Germination</keyword>
<comment type="subcellular location">
    <subcellularLocation>
        <location evidence="1">Membrane</location>
        <topology evidence="1">Lipid-anchor</topology>
    </subcellularLocation>
</comment>
<evidence type="ECO:0000313" key="11">
    <source>
        <dbReference type="Proteomes" id="UP000309676"/>
    </source>
</evidence>
<comment type="caution">
    <text evidence="10">The sequence shown here is derived from an EMBL/GenBank/DDBJ whole genome shotgun (WGS) entry which is preliminary data.</text>
</comment>
<dbReference type="InterPro" id="IPR038501">
    <property type="entry name" value="Spore_GerAC_C_sf"/>
</dbReference>
<evidence type="ECO:0000256" key="4">
    <source>
        <dbReference type="ARBA" id="ARBA00022729"/>
    </source>
</evidence>
<dbReference type="EMBL" id="VCIW01000040">
    <property type="protein sequence ID" value="TLS48320.1"/>
    <property type="molecule type" value="Genomic_DNA"/>
</dbReference>
<evidence type="ECO:0000259" key="9">
    <source>
        <dbReference type="Pfam" id="PF25198"/>
    </source>
</evidence>
<dbReference type="InterPro" id="IPR008844">
    <property type="entry name" value="Spore_GerAC-like"/>
</dbReference>
<accession>A0A5R9G2E0</accession>
<reference evidence="10 11" key="1">
    <citation type="submission" date="2019-05" db="EMBL/GenBank/DDBJ databases">
        <authorList>
            <person name="Narsing Rao M.P."/>
            <person name="Li W.J."/>
        </authorList>
    </citation>
    <scope>NUCLEOTIDE SEQUENCE [LARGE SCALE GENOMIC DNA]</scope>
    <source>
        <strain evidence="10 11">SYSU_K30003</strain>
    </source>
</reference>
<evidence type="ECO:0000256" key="1">
    <source>
        <dbReference type="ARBA" id="ARBA00004635"/>
    </source>
</evidence>
<proteinExistence type="inferred from homology"/>
<dbReference type="PANTHER" id="PTHR35789">
    <property type="entry name" value="SPORE GERMINATION PROTEIN B3"/>
    <property type="match status" value="1"/>
</dbReference>
<dbReference type="Gene3D" id="3.30.300.210">
    <property type="entry name" value="Nutrient germinant receptor protein C, domain 3"/>
    <property type="match status" value="1"/>
</dbReference>
<keyword evidence="6" id="KW-0564">Palmitate</keyword>
<organism evidence="10 11">
    <name type="scientific">Paenibacillus antri</name>
    <dbReference type="NCBI Taxonomy" id="2582848"/>
    <lineage>
        <taxon>Bacteria</taxon>
        <taxon>Bacillati</taxon>
        <taxon>Bacillota</taxon>
        <taxon>Bacilli</taxon>
        <taxon>Bacillales</taxon>
        <taxon>Paenibacillaceae</taxon>
        <taxon>Paenibacillus</taxon>
    </lineage>
</organism>
<dbReference type="Pfam" id="PF25198">
    <property type="entry name" value="Spore_GerAC_N"/>
    <property type="match status" value="1"/>
</dbReference>
<name>A0A5R9G2E0_9BACL</name>
<dbReference type="GO" id="GO:0016020">
    <property type="term" value="C:membrane"/>
    <property type="evidence" value="ECO:0007669"/>
    <property type="project" value="UniProtKB-SubCell"/>
</dbReference>
<evidence type="ECO:0000313" key="10">
    <source>
        <dbReference type="EMBL" id="TLS48320.1"/>
    </source>
</evidence>
<dbReference type="NCBIfam" id="TIGR02887">
    <property type="entry name" value="spore_ger_x_C"/>
    <property type="match status" value="1"/>
</dbReference>
<keyword evidence="4" id="KW-0732">Signal</keyword>
<dbReference type="PANTHER" id="PTHR35789:SF1">
    <property type="entry name" value="SPORE GERMINATION PROTEIN B3"/>
    <property type="match status" value="1"/>
</dbReference>
<dbReference type="Pfam" id="PF05504">
    <property type="entry name" value="Spore_GerAC"/>
    <property type="match status" value="1"/>
</dbReference>
<gene>
    <name evidence="10" type="ORF">FE782_31305</name>
</gene>
<feature type="domain" description="Spore germination GerAC-like C-terminal" evidence="8">
    <location>
        <begin position="238"/>
        <end position="408"/>
    </location>
</feature>